<evidence type="ECO:0000256" key="1">
    <source>
        <dbReference type="PROSITE-ProRule" id="PRU00047"/>
    </source>
</evidence>
<organism evidence="3">
    <name type="scientific">Tanacetum cinerariifolium</name>
    <name type="common">Dalmatian daisy</name>
    <name type="synonym">Chrysanthemum cinerariifolium</name>
    <dbReference type="NCBI Taxonomy" id="118510"/>
    <lineage>
        <taxon>Eukaryota</taxon>
        <taxon>Viridiplantae</taxon>
        <taxon>Streptophyta</taxon>
        <taxon>Embryophyta</taxon>
        <taxon>Tracheophyta</taxon>
        <taxon>Spermatophyta</taxon>
        <taxon>Magnoliopsida</taxon>
        <taxon>eudicotyledons</taxon>
        <taxon>Gunneridae</taxon>
        <taxon>Pentapetalae</taxon>
        <taxon>asterids</taxon>
        <taxon>campanulids</taxon>
        <taxon>Asterales</taxon>
        <taxon>Asteraceae</taxon>
        <taxon>Asteroideae</taxon>
        <taxon>Anthemideae</taxon>
        <taxon>Anthemidinae</taxon>
        <taxon>Tanacetum</taxon>
    </lineage>
</organism>
<reference evidence="3" key="1">
    <citation type="journal article" date="2019" name="Sci. Rep.">
        <title>Draft genome of Tanacetum cinerariifolium, the natural source of mosquito coil.</title>
        <authorList>
            <person name="Yamashiro T."/>
            <person name="Shiraishi A."/>
            <person name="Satake H."/>
            <person name="Nakayama K."/>
        </authorList>
    </citation>
    <scope>NUCLEOTIDE SEQUENCE</scope>
</reference>
<dbReference type="AlphaFoldDB" id="A0A6L2KG25"/>
<dbReference type="Gene3D" id="4.10.60.10">
    <property type="entry name" value="Zinc finger, CCHC-type"/>
    <property type="match status" value="1"/>
</dbReference>
<keyword evidence="1" id="KW-0863">Zinc-finger</keyword>
<dbReference type="Pfam" id="PF00098">
    <property type="entry name" value="zf-CCHC"/>
    <property type="match status" value="1"/>
</dbReference>
<feature type="domain" description="CCHC-type" evidence="2">
    <location>
        <begin position="110"/>
        <end position="124"/>
    </location>
</feature>
<dbReference type="SUPFAM" id="SSF57756">
    <property type="entry name" value="Retrovirus zinc finger-like domains"/>
    <property type="match status" value="1"/>
</dbReference>
<keyword evidence="1" id="KW-0479">Metal-binding</keyword>
<proteinExistence type="predicted"/>
<comment type="caution">
    <text evidence="3">The sequence shown here is derived from an EMBL/GenBank/DDBJ whole genome shotgun (WGS) entry which is preliminary data.</text>
</comment>
<evidence type="ECO:0000259" key="2">
    <source>
        <dbReference type="PROSITE" id="PS50158"/>
    </source>
</evidence>
<protein>
    <recommendedName>
        <fullName evidence="2">CCHC-type domain-containing protein</fullName>
    </recommendedName>
</protein>
<dbReference type="SMART" id="SM00343">
    <property type="entry name" value="ZnF_C2HC"/>
    <property type="match status" value="1"/>
</dbReference>
<keyword evidence="1" id="KW-0862">Zinc</keyword>
<evidence type="ECO:0000313" key="3">
    <source>
        <dbReference type="EMBL" id="GEU47710.1"/>
    </source>
</evidence>
<dbReference type="GO" id="GO:0003676">
    <property type="term" value="F:nucleic acid binding"/>
    <property type="evidence" value="ECO:0007669"/>
    <property type="project" value="InterPro"/>
</dbReference>
<accession>A0A6L2KG25</accession>
<dbReference type="GO" id="GO:0008270">
    <property type="term" value="F:zinc ion binding"/>
    <property type="evidence" value="ECO:0007669"/>
    <property type="project" value="UniProtKB-KW"/>
</dbReference>
<dbReference type="InterPro" id="IPR036875">
    <property type="entry name" value="Znf_CCHC_sf"/>
</dbReference>
<gene>
    <name evidence="3" type="ORF">Tci_019688</name>
</gene>
<dbReference type="EMBL" id="BKCJ010002312">
    <property type="protein sequence ID" value="GEU47710.1"/>
    <property type="molecule type" value="Genomic_DNA"/>
</dbReference>
<dbReference type="PROSITE" id="PS50158">
    <property type="entry name" value="ZF_CCHC"/>
    <property type="match status" value="1"/>
</dbReference>
<sequence>MVSGLLVYELPLRSNWVVRIKSLHEVTAVKAVEKIFRGNAASKKTQRNLLKQQYENFIESSSEVLDQTFDRLQKMAMLTMRARRFLKNTGRKFSMNGNETIRFDKSKVGCYNCHKRGHFARECRALRNQENKNKESTKRTVHVETPASSAFVSCDRLGGLEYVEARLLVYKKNKFVYEEDIKIGDKCKTDLGYNVVPPPYIGNFMPLKPDLYGLEEFTNEPIVSETTVKRVVVETSEAKASANKPKVVKKNFGPSFIDDWILDSEDEAKSKPKI</sequence>
<dbReference type="InterPro" id="IPR001878">
    <property type="entry name" value="Znf_CCHC"/>
</dbReference>
<name>A0A6L2KG25_TANCI</name>